<keyword evidence="4" id="KW-0472">Membrane</keyword>
<dbReference type="EMBL" id="HBHR01016765">
    <property type="protein sequence ID" value="CAD9868110.1"/>
    <property type="molecule type" value="Transcribed_RNA"/>
</dbReference>
<gene>
    <name evidence="6" type="ORF">FJAP1339_LOCUS8399</name>
</gene>
<feature type="chain" id="PRO_5030777576" description="Palmitoyltransferase" evidence="5">
    <location>
        <begin position="27"/>
        <end position="229"/>
    </location>
</feature>
<feature type="signal peptide" evidence="5">
    <location>
        <begin position="1"/>
        <end position="26"/>
    </location>
</feature>
<keyword evidence="4" id="KW-0812">Transmembrane</keyword>
<keyword evidence="5" id="KW-0732">Signal</keyword>
<dbReference type="Gene3D" id="1.25.40.20">
    <property type="entry name" value="Ankyrin repeat-containing domain"/>
    <property type="match status" value="1"/>
</dbReference>
<reference evidence="6" key="1">
    <citation type="submission" date="2021-01" db="EMBL/GenBank/DDBJ databases">
        <authorList>
            <person name="Corre E."/>
            <person name="Pelletier E."/>
            <person name="Niang G."/>
            <person name="Scheremetjew M."/>
            <person name="Finn R."/>
            <person name="Kale V."/>
            <person name="Holt S."/>
            <person name="Cochrane G."/>
            <person name="Meng A."/>
            <person name="Brown T."/>
            <person name="Cohen L."/>
        </authorList>
    </citation>
    <scope>NUCLEOTIDE SEQUENCE</scope>
    <source>
        <strain evidence="6">CCMP1661</strain>
    </source>
</reference>
<dbReference type="Pfam" id="PF12796">
    <property type="entry name" value="Ank_2"/>
    <property type="match status" value="1"/>
</dbReference>
<dbReference type="InterPro" id="IPR002110">
    <property type="entry name" value="Ankyrin_rpt"/>
</dbReference>
<keyword evidence="2 3" id="KW-0040">ANK repeat</keyword>
<evidence type="ECO:0000256" key="5">
    <source>
        <dbReference type="SAM" id="SignalP"/>
    </source>
</evidence>
<evidence type="ECO:0000256" key="4">
    <source>
        <dbReference type="SAM" id="Phobius"/>
    </source>
</evidence>
<dbReference type="InterPro" id="IPR036770">
    <property type="entry name" value="Ankyrin_rpt-contain_sf"/>
</dbReference>
<dbReference type="PROSITE" id="PS50297">
    <property type="entry name" value="ANK_REP_REGION"/>
    <property type="match status" value="3"/>
</dbReference>
<feature type="repeat" description="ANK" evidence="3">
    <location>
        <begin position="138"/>
        <end position="170"/>
    </location>
</feature>
<feature type="transmembrane region" description="Helical" evidence="4">
    <location>
        <begin position="41"/>
        <end position="67"/>
    </location>
</feature>
<dbReference type="PANTHER" id="PTHR24171">
    <property type="entry name" value="ANKYRIN REPEAT DOMAIN-CONTAINING PROTEIN 39-RELATED"/>
    <property type="match status" value="1"/>
</dbReference>
<organism evidence="6">
    <name type="scientific">Fibrocapsa japonica</name>
    <dbReference type="NCBI Taxonomy" id="94617"/>
    <lineage>
        <taxon>Eukaryota</taxon>
        <taxon>Sar</taxon>
        <taxon>Stramenopiles</taxon>
        <taxon>Ochrophyta</taxon>
        <taxon>Raphidophyceae</taxon>
        <taxon>Chattonellales</taxon>
        <taxon>Chattonellaceae</taxon>
        <taxon>Fibrocapsa</taxon>
    </lineage>
</organism>
<dbReference type="GO" id="GO:0085020">
    <property type="term" value="P:protein K6-linked ubiquitination"/>
    <property type="evidence" value="ECO:0007669"/>
    <property type="project" value="TreeGrafter"/>
</dbReference>
<protein>
    <recommendedName>
        <fullName evidence="7">Palmitoyltransferase</fullName>
    </recommendedName>
</protein>
<name>A0A7S2V3Z9_9STRA</name>
<dbReference type="AlphaFoldDB" id="A0A7S2V3Z9"/>
<evidence type="ECO:0008006" key="7">
    <source>
        <dbReference type="Google" id="ProtNLM"/>
    </source>
</evidence>
<accession>A0A7S2V3Z9</accession>
<dbReference type="SMART" id="SM00248">
    <property type="entry name" value="ANK"/>
    <property type="match status" value="4"/>
</dbReference>
<dbReference type="GO" id="GO:0004842">
    <property type="term" value="F:ubiquitin-protein transferase activity"/>
    <property type="evidence" value="ECO:0007669"/>
    <property type="project" value="TreeGrafter"/>
</dbReference>
<keyword evidence="4" id="KW-1133">Transmembrane helix</keyword>
<sequence length="229" mass="25302">MMAQWLHALMLKFILLLLVLIKVFSAQNENSCTGDEGEVGIFRFSFYAYVAATLLFSIVAFMFHFWISRFYDRLIDVCARAREGSTAYVLNFLHSGGNPDKVDEEGWTALQRAARAGHLAVVRVLVQGGADLNLRNPAGWTALMYAAANGSQSIVSFLLKHGAKVDNELHGTTPLHEAVVRGHKGVVHIILNSGASIHCRNEYGDTPLDVAIKIGEIEITTLLQEYARQ</sequence>
<feature type="repeat" description="ANK" evidence="3">
    <location>
        <begin position="170"/>
        <end position="202"/>
    </location>
</feature>
<dbReference type="PROSITE" id="PS50088">
    <property type="entry name" value="ANK_REPEAT"/>
    <property type="match status" value="3"/>
</dbReference>
<dbReference type="PRINTS" id="PR01415">
    <property type="entry name" value="ANKYRIN"/>
</dbReference>
<dbReference type="Pfam" id="PF13637">
    <property type="entry name" value="Ank_4"/>
    <property type="match status" value="1"/>
</dbReference>
<evidence type="ECO:0000256" key="2">
    <source>
        <dbReference type="ARBA" id="ARBA00023043"/>
    </source>
</evidence>
<proteinExistence type="predicted"/>
<dbReference type="SUPFAM" id="SSF48403">
    <property type="entry name" value="Ankyrin repeat"/>
    <property type="match status" value="1"/>
</dbReference>
<feature type="repeat" description="ANK" evidence="3">
    <location>
        <begin position="105"/>
        <end position="137"/>
    </location>
</feature>
<evidence type="ECO:0000256" key="3">
    <source>
        <dbReference type="PROSITE-ProRule" id="PRU00023"/>
    </source>
</evidence>
<keyword evidence="1" id="KW-0677">Repeat</keyword>
<evidence type="ECO:0000256" key="1">
    <source>
        <dbReference type="ARBA" id="ARBA00022737"/>
    </source>
</evidence>
<evidence type="ECO:0000313" key="6">
    <source>
        <dbReference type="EMBL" id="CAD9868110.1"/>
    </source>
</evidence>
<dbReference type="PANTHER" id="PTHR24171:SF8">
    <property type="entry name" value="BRCA1-ASSOCIATED RING DOMAIN PROTEIN 1"/>
    <property type="match status" value="1"/>
</dbReference>